<evidence type="ECO:0000313" key="2">
    <source>
        <dbReference type="EMBL" id="SDL57424.1"/>
    </source>
</evidence>
<sequence length="469" mass="55029">MTLLFSDKQQNALNSIWILGIIVAFFQISNYFVDSYGPDTSFYGYLWQVQNWFLESLVFAWYFYKNKLITKAVLIQLLFIPYYIFKSDWSAFLDYHLDIENSMSIYNAMRFVTFFIPLICFAFFYYKTETKPAGISRLKSLIIPFCSALVFSYAVSSDPDSLYKYTGFITAESLYIKDIIVSIIFLVISFKTIAVLIGFLYLSNRAYSIKKLIYPIDHQAISNPFFKWGFMISYTILLLTIMDMVGSIFSISFSSSSLKITTISYILSYLIILIISGRFFGNLIQYRNYTLQKYLGVLNAISMLPILNLISFFVLLFVKKSTAPIGTYVEKLKKNRNIHLIIYAVITILYILYKYFGDPAEYREASIFYRIPVFIIAIVLLSRYKVSTKIVPFLVFIFLYYGDITEFFDFTEGYLSFFKGKILSFIWLGLSTSALVYYIIHYILYKSFYTEYFEEQDAEKFEQYIETFK</sequence>
<organism evidence="2 3">
    <name type="scientific">Pedobacter steynii</name>
    <dbReference type="NCBI Taxonomy" id="430522"/>
    <lineage>
        <taxon>Bacteria</taxon>
        <taxon>Pseudomonadati</taxon>
        <taxon>Bacteroidota</taxon>
        <taxon>Sphingobacteriia</taxon>
        <taxon>Sphingobacteriales</taxon>
        <taxon>Sphingobacteriaceae</taxon>
        <taxon>Pedobacter</taxon>
    </lineage>
</organism>
<feature type="transmembrane region" description="Helical" evidence="1">
    <location>
        <begin position="296"/>
        <end position="318"/>
    </location>
</feature>
<dbReference type="RefSeq" id="WP_074604779.1">
    <property type="nucleotide sequence ID" value="NZ_FNGY01000001.1"/>
</dbReference>
<feature type="transmembrane region" description="Helical" evidence="1">
    <location>
        <begin position="45"/>
        <end position="63"/>
    </location>
</feature>
<name>A0A1G9L6A4_9SPHI</name>
<proteinExistence type="predicted"/>
<keyword evidence="1" id="KW-0812">Transmembrane</keyword>
<dbReference type="EMBL" id="FNGY01000001">
    <property type="protein sequence ID" value="SDL57424.1"/>
    <property type="molecule type" value="Genomic_DNA"/>
</dbReference>
<keyword evidence="1" id="KW-1133">Transmembrane helix</keyword>
<keyword evidence="1" id="KW-0472">Membrane</keyword>
<dbReference type="OrthoDB" id="734052at2"/>
<feature type="transmembrane region" description="Helical" evidence="1">
    <location>
        <begin position="338"/>
        <end position="355"/>
    </location>
</feature>
<feature type="transmembrane region" description="Helical" evidence="1">
    <location>
        <begin position="422"/>
        <end position="444"/>
    </location>
</feature>
<feature type="transmembrane region" description="Helical" evidence="1">
    <location>
        <begin position="105"/>
        <end position="126"/>
    </location>
</feature>
<feature type="transmembrane region" description="Helical" evidence="1">
    <location>
        <begin position="367"/>
        <end position="384"/>
    </location>
</feature>
<protein>
    <submittedName>
        <fullName evidence="2">Uncharacterized protein</fullName>
    </submittedName>
</protein>
<feature type="transmembrane region" description="Helical" evidence="1">
    <location>
        <begin position="390"/>
        <end position="410"/>
    </location>
</feature>
<dbReference type="Proteomes" id="UP000183200">
    <property type="component" value="Unassembled WGS sequence"/>
</dbReference>
<reference evidence="3" key="1">
    <citation type="submission" date="2016-10" db="EMBL/GenBank/DDBJ databases">
        <authorList>
            <person name="Varghese N."/>
            <person name="Submissions S."/>
        </authorList>
    </citation>
    <scope>NUCLEOTIDE SEQUENCE [LARGE SCALE GENOMIC DNA]</scope>
    <source>
        <strain evidence="3">DSM 19110</strain>
    </source>
</reference>
<feature type="transmembrane region" description="Helical" evidence="1">
    <location>
        <begin position="68"/>
        <end position="85"/>
    </location>
</feature>
<dbReference type="AlphaFoldDB" id="A0A1G9L6A4"/>
<feature type="transmembrane region" description="Helical" evidence="1">
    <location>
        <begin position="263"/>
        <end position="284"/>
    </location>
</feature>
<feature type="transmembrane region" description="Helical" evidence="1">
    <location>
        <begin position="228"/>
        <end position="251"/>
    </location>
</feature>
<evidence type="ECO:0000256" key="1">
    <source>
        <dbReference type="SAM" id="Phobius"/>
    </source>
</evidence>
<feature type="transmembrane region" description="Helical" evidence="1">
    <location>
        <begin position="12"/>
        <end position="33"/>
    </location>
</feature>
<gene>
    <name evidence="2" type="ORF">SAMN05421820_101786</name>
</gene>
<accession>A0A1G9L6A4</accession>
<feature type="transmembrane region" description="Helical" evidence="1">
    <location>
        <begin position="175"/>
        <end position="202"/>
    </location>
</feature>
<keyword evidence="3" id="KW-1185">Reference proteome</keyword>
<evidence type="ECO:0000313" key="3">
    <source>
        <dbReference type="Proteomes" id="UP000183200"/>
    </source>
</evidence>